<dbReference type="InterPro" id="IPR011701">
    <property type="entry name" value="MFS"/>
</dbReference>
<dbReference type="InterPro" id="IPR036259">
    <property type="entry name" value="MFS_trans_sf"/>
</dbReference>
<keyword evidence="2 5" id="KW-0812">Transmembrane</keyword>
<name>A0A915J7Q2_ROMCU</name>
<dbReference type="OMA" id="NISIAMV"/>
<evidence type="ECO:0000256" key="4">
    <source>
        <dbReference type="ARBA" id="ARBA00023136"/>
    </source>
</evidence>
<evidence type="ECO:0000313" key="8">
    <source>
        <dbReference type="WBParaSite" id="nRc.2.0.1.t22493-RA"/>
    </source>
</evidence>
<feature type="domain" description="Major facilitator superfamily (MFS) profile" evidence="6">
    <location>
        <begin position="41"/>
        <end position="253"/>
    </location>
</feature>
<evidence type="ECO:0000256" key="5">
    <source>
        <dbReference type="SAM" id="Phobius"/>
    </source>
</evidence>
<evidence type="ECO:0000259" key="6">
    <source>
        <dbReference type="PROSITE" id="PS50850"/>
    </source>
</evidence>
<feature type="transmembrane region" description="Helical" evidence="5">
    <location>
        <begin position="157"/>
        <end position="187"/>
    </location>
</feature>
<protein>
    <submittedName>
        <fullName evidence="8">Major facilitator superfamily (MFS) profile domain-containing protein</fullName>
    </submittedName>
</protein>
<dbReference type="PROSITE" id="PS50850">
    <property type="entry name" value="MFS"/>
    <property type="match status" value="1"/>
</dbReference>
<sequence length="253" mass="27130">MTTVQKTTRPTGEIQPSLIIEDGRGDEEEPLTTHAAGWRQIVTLVACVGFFCMYSLRINMGVALVAMVNHTYVAEMANASNGGGPAAASICVRNFSTTTQQDAELNLTSPEIMVKKKEGKYKWDSATQGIILSSFFYGYIMTQFIGGVLAGKYGAKWVFGIGNVMTGVFTLLSPAAAEIGLAAFVAVRVMQGFSSGVTWPSMQAFFARWAPPSERGTLPAIAYAGSFIGTPLTFIISGVLADTVGWPSIFYVF</sequence>
<dbReference type="PANTHER" id="PTHR11662">
    <property type="entry name" value="SOLUTE CARRIER FAMILY 17"/>
    <property type="match status" value="1"/>
</dbReference>
<evidence type="ECO:0000256" key="1">
    <source>
        <dbReference type="ARBA" id="ARBA00004141"/>
    </source>
</evidence>
<reference evidence="8" key="1">
    <citation type="submission" date="2022-11" db="UniProtKB">
        <authorList>
            <consortium name="WormBaseParasite"/>
        </authorList>
    </citation>
    <scope>IDENTIFICATION</scope>
</reference>
<organism evidence="7 8">
    <name type="scientific">Romanomermis culicivorax</name>
    <name type="common">Nematode worm</name>
    <dbReference type="NCBI Taxonomy" id="13658"/>
    <lineage>
        <taxon>Eukaryota</taxon>
        <taxon>Metazoa</taxon>
        <taxon>Ecdysozoa</taxon>
        <taxon>Nematoda</taxon>
        <taxon>Enoplea</taxon>
        <taxon>Dorylaimia</taxon>
        <taxon>Mermithida</taxon>
        <taxon>Mermithoidea</taxon>
        <taxon>Mermithidae</taxon>
        <taxon>Romanomermis</taxon>
    </lineage>
</organism>
<evidence type="ECO:0000313" key="7">
    <source>
        <dbReference type="Proteomes" id="UP000887565"/>
    </source>
</evidence>
<comment type="subcellular location">
    <subcellularLocation>
        <location evidence="1">Membrane</location>
        <topology evidence="1">Multi-pass membrane protein</topology>
    </subcellularLocation>
</comment>
<dbReference type="Proteomes" id="UP000887565">
    <property type="component" value="Unplaced"/>
</dbReference>
<feature type="transmembrane region" description="Helical" evidence="5">
    <location>
        <begin position="37"/>
        <end position="56"/>
    </location>
</feature>
<keyword evidence="7" id="KW-1185">Reference proteome</keyword>
<dbReference type="WBParaSite" id="nRc.2.0.1.t22493-RA">
    <property type="protein sequence ID" value="nRc.2.0.1.t22493-RA"/>
    <property type="gene ID" value="nRc.2.0.1.g22493"/>
</dbReference>
<feature type="transmembrane region" description="Helical" evidence="5">
    <location>
        <begin position="130"/>
        <end position="151"/>
    </location>
</feature>
<dbReference type="SUPFAM" id="SSF103473">
    <property type="entry name" value="MFS general substrate transporter"/>
    <property type="match status" value="1"/>
</dbReference>
<dbReference type="InterPro" id="IPR050382">
    <property type="entry name" value="MFS_Na/Anion_cotransporter"/>
</dbReference>
<accession>A0A915J7Q2</accession>
<evidence type="ECO:0000256" key="2">
    <source>
        <dbReference type="ARBA" id="ARBA00022692"/>
    </source>
</evidence>
<dbReference type="GO" id="GO:0016020">
    <property type="term" value="C:membrane"/>
    <property type="evidence" value="ECO:0007669"/>
    <property type="project" value="UniProtKB-SubCell"/>
</dbReference>
<dbReference type="GO" id="GO:0006820">
    <property type="term" value="P:monoatomic anion transport"/>
    <property type="evidence" value="ECO:0007669"/>
    <property type="project" value="TreeGrafter"/>
</dbReference>
<keyword evidence="4 5" id="KW-0472">Membrane</keyword>
<dbReference type="InterPro" id="IPR020846">
    <property type="entry name" value="MFS_dom"/>
</dbReference>
<keyword evidence="3 5" id="KW-1133">Transmembrane helix</keyword>
<dbReference type="Gene3D" id="1.20.1250.20">
    <property type="entry name" value="MFS general substrate transporter like domains"/>
    <property type="match status" value="1"/>
</dbReference>
<dbReference type="PANTHER" id="PTHR11662:SF399">
    <property type="entry name" value="FI19708P1-RELATED"/>
    <property type="match status" value="1"/>
</dbReference>
<dbReference type="Pfam" id="PF07690">
    <property type="entry name" value="MFS_1"/>
    <property type="match status" value="1"/>
</dbReference>
<dbReference type="AlphaFoldDB" id="A0A915J7Q2"/>
<evidence type="ECO:0000256" key="3">
    <source>
        <dbReference type="ARBA" id="ARBA00022989"/>
    </source>
</evidence>
<dbReference type="GO" id="GO:0022857">
    <property type="term" value="F:transmembrane transporter activity"/>
    <property type="evidence" value="ECO:0007669"/>
    <property type="project" value="InterPro"/>
</dbReference>
<proteinExistence type="predicted"/>